<keyword evidence="1" id="KW-0175">Coiled coil</keyword>
<dbReference type="EMBL" id="KK583717">
    <property type="protein sequence ID" value="KDO17271.1"/>
    <property type="molecule type" value="Genomic_DNA"/>
</dbReference>
<keyword evidence="4" id="KW-1185">Reference proteome</keyword>
<evidence type="ECO:0000256" key="1">
    <source>
        <dbReference type="SAM" id="Coils"/>
    </source>
</evidence>
<dbReference type="AlphaFoldDB" id="A0A067BSL7"/>
<dbReference type="KEGG" id="spar:SPRG_17106"/>
<feature type="coiled-coil region" evidence="1">
    <location>
        <begin position="100"/>
        <end position="134"/>
    </location>
</feature>
<proteinExistence type="predicted"/>
<dbReference type="Proteomes" id="UP000030745">
    <property type="component" value="Unassembled WGS sequence"/>
</dbReference>
<name>A0A067BSL7_SAPPC</name>
<dbReference type="VEuPathDB" id="FungiDB:SPRG_17106"/>
<evidence type="ECO:0000313" key="3">
    <source>
        <dbReference type="EMBL" id="KDO17271.1"/>
    </source>
</evidence>
<reference evidence="3 4" key="1">
    <citation type="journal article" date="2013" name="PLoS Genet.">
        <title>Distinctive expansion of potential virulence genes in the genome of the oomycete fish pathogen Saprolegnia parasitica.</title>
        <authorList>
            <person name="Jiang R.H."/>
            <person name="de Bruijn I."/>
            <person name="Haas B.J."/>
            <person name="Belmonte R."/>
            <person name="Lobach L."/>
            <person name="Christie J."/>
            <person name="van den Ackerveken G."/>
            <person name="Bottin A."/>
            <person name="Bulone V."/>
            <person name="Diaz-Moreno S.M."/>
            <person name="Dumas B."/>
            <person name="Fan L."/>
            <person name="Gaulin E."/>
            <person name="Govers F."/>
            <person name="Grenville-Briggs L.J."/>
            <person name="Horner N.R."/>
            <person name="Levin J.Z."/>
            <person name="Mammella M."/>
            <person name="Meijer H.J."/>
            <person name="Morris P."/>
            <person name="Nusbaum C."/>
            <person name="Oome S."/>
            <person name="Phillips A.J."/>
            <person name="van Rooyen D."/>
            <person name="Rzeszutek E."/>
            <person name="Saraiva M."/>
            <person name="Secombes C.J."/>
            <person name="Seidl M.F."/>
            <person name="Snel B."/>
            <person name="Stassen J.H."/>
            <person name="Sykes S."/>
            <person name="Tripathy S."/>
            <person name="van den Berg H."/>
            <person name="Vega-Arreguin J.C."/>
            <person name="Wawra S."/>
            <person name="Young S.K."/>
            <person name="Zeng Q."/>
            <person name="Dieguez-Uribeondo J."/>
            <person name="Russ C."/>
            <person name="Tyler B.M."/>
            <person name="van West P."/>
        </authorList>
    </citation>
    <scope>NUCLEOTIDE SEQUENCE [LARGE SCALE GENOMIC DNA]</scope>
    <source>
        <strain evidence="3 4">CBS 223.65</strain>
    </source>
</reference>
<evidence type="ECO:0000313" key="4">
    <source>
        <dbReference type="Proteomes" id="UP000030745"/>
    </source>
</evidence>
<dbReference type="RefSeq" id="XP_012212020.1">
    <property type="nucleotide sequence ID" value="XM_012356630.1"/>
</dbReference>
<dbReference type="GeneID" id="24138668"/>
<evidence type="ECO:0000256" key="2">
    <source>
        <dbReference type="SAM" id="MobiDB-lite"/>
    </source>
</evidence>
<protein>
    <submittedName>
        <fullName evidence="3">Uncharacterized protein</fullName>
    </submittedName>
</protein>
<gene>
    <name evidence="3" type="ORF">SPRG_17106</name>
</gene>
<accession>A0A067BSL7</accession>
<organism evidence="3 4">
    <name type="scientific">Saprolegnia parasitica (strain CBS 223.65)</name>
    <dbReference type="NCBI Taxonomy" id="695850"/>
    <lineage>
        <taxon>Eukaryota</taxon>
        <taxon>Sar</taxon>
        <taxon>Stramenopiles</taxon>
        <taxon>Oomycota</taxon>
        <taxon>Saprolegniomycetes</taxon>
        <taxon>Saprolegniales</taxon>
        <taxon>Saprolegniaceae</taxon>
        <taxon>Saprolegnia</taxon>
    </lineage>
</organism>
<feature type="region of interest" description="Disordered" evidence="2">
    <location>
        <begin position="151"/>
        <end position="190"/>
    </location>
</feature>
<sequence length="190" mass="21416">MEEYRQKQDAMVVSLLKQNAQLEVEVGTLRFRNQSLLDERADLDNRLLVAKRTIEGNKGRDNHRFIGITGLARVMLDTSQSTIVDPSQDMVSHGDYERFVSEHNGMVEQHRAELDKLKKKLAVAENKAARFMTILNSAVVEAQEYAQSMASPMLGTPPNENDTQESFANESHMLQSPPHGSQTQDTVMDE</sequence>
<feature type="compositionally biased region" description="Polar residues" evidence="2">
    <location>
        <begin position="158"/>
        <end position="190"/>
    </location>
</feature>